<organism evidence="2 4">
    <name type="scientific">Leptospira perolatii</name>
    <dbReference type="NCBI Taxonomy" id="2023191"/>
    <lineage>
        <taxon>Bacteria</taxon>
        <taxon>Pseudomonadati</taxon>
        <taxon>Spirochaetota</taxon>
        <taxon>Spirochaetia</taxon>
        <taxon>Leptospirales</taxon>
        <taxon>Leptospiraceae</taxon>
        <taxon>Leptospira</taxon>
    </lineage>
</organism>
<sequence length="69" mass="7825">MYLAAPAVQLETETGQRSLIDNDSLGKRERTLGRNKAARETEGFSPTQNYNECVRLDTWNVLDERLANP</sequence>
<evidence type="ECO:0000313" key="1">
    <source>
        <dbReference type="EMBL" id="PJZ70251.1"/>
    </source>
</evidence>
<dbReference type="EMBL" id="NPDZ01000007">
    <property type="protein sequence ID" value="PJZ72865.1"/>
    <property type="molecule type" value="Genomic_DNA"/>
</dbReference>
<evidence type="ECO:0000313" key="2">
    <source>
        <dbReference type="EMBL" id="PJZ72865.1"/>
    </source>
</evidence>
<protein>
    <submittedName>
        <fullName evidence="2">Uncharacterized protein</fullName>
    </submittedName>
</protein>
<evidence type="ECO:0000313" key="4">
    <source>
        <dbReference type="Proteomes" id="UP000231990"/>
    </source>
</evidence>
<dbReference type="Proteomes" id="UP000231990">
    <property type="component" value="Unassembled WGS sequence"/>
</dbReference>
<name>A0A2M9ZLH1_9LEPT</name>
<comment type="caution">
    <text evidence="2">The sequence shown here is derived from an EMBL/GenBank/DDBJ whole genome shotgun (WGS) entry which is preliminary data.</text>
</comment>
<dbReference type="Proteomes" id="UP000231962">
    <property type="component" value="Unassembled WGS sequence"/>
</dbReference>
<gene>
    <name evidence="1" type="ORF">CH360_06505</name>
    <name evidence="2" type="ORF">CH373_12465</name>
</gene>
<dbReference type="EMBL" id="NPDY01000004">
    <property type="protein sequence ID" value="PJZ70251.1"/>
    <property type="molecule type" value="Genomic_DNA"/>
</dbReference>
<proteinExistence type="predicted"/>
<reference evidence="3 4" key="1">
    <citation type="submission" date="2017-07" db="EMBL/GenBank/DDBJ databases">
        <title>Leptospira spp. isolated from tropical soils.</title>
        <authorList>
            <person name="Thibeaux R."/>
            <person name="Iraola G."/>
            <person name="Ferres I."/>
            <person name="Bierque E."/>
            <person name="Girault D."/>
            <person name="Soupe-Gilbert M.-E."/>
            <person name="Picardeau M."/>
            <person name="Goarant C."/>
        </authorList>
    </citation>
    <scope>NUCLEOTIDE SEQUENCE [LARGE SCALE GENOMIC DNA]</scope>
    <source>
        <strain evidence="2 4">FH1-B-B1</strain>
        <strain evidence="1 3">FH1-B-C1</strain>
    </source>
</reference>
<accession>A0A2M9ZLH1</accession>
<keyword evidence="3" id="KW-1185">Reference proteome</keyword>
<evidence type="ECO:0000313" key="3">
    <source>
        <dbReference type="Proteomes" id="UP000231962"/>
    </source>
</evidence>
<dbReference type="AlphaFoldDB" id="A0A2M9ZLH1"/>